<proteinExistence type="predicted"/>
<sequence>MKNGSSLKMATCEMLCAAIVVTLSVRFAVCVPMPAHRPGDASPQTKDFVNVNRANTEKETVPQTATPTVDNKDPVNPLDVHRQANLLEAFEDLGTEYGNTFQILRDRSSILDFKDNDLFKDFPSLFTEDDFDDWDKDLDDVNKPSKSLEMRRSRKRNQPRLKPVHDLTFRVQPGGKESSSLPTTSSNVGTIFISGSTAFSTTPLPEITSTTSAKTGPPKSARVPTKQPFGITEVSNSGELETKNKIRVTEPLQSGTEETINQTRLTKQPNIDRTGEKDSSRNTEQPELRNRSADNFIRNFEARRFPGTSSTDYFTTTKLSNPVKSMSIGRKRPTTPSVSGTATTEGNPWITWPSTPGKTDTGTSTRISETQSSVRTNTNHNMSPRKQQNFGKAGTTLFSEFTKLPKSARAGKTESTKVTELSNSGKTITGEVNMAIESSSFGERGTQKSHSLISEPPNSSTTQESDSGRLTERPSTKRQIRISERPTSSSPPTEGKNQGSEGSNSDSATNHSPVITERIPARTKPVVYHHVTEPSNSEETSTKGRNRVTEHSGFVRGNTPGGQRVTELVNSSQPWTTNNNRANEPANLDRMQTTDYHPITERPNSTGSSEPDHTEIIETQKSGITIMADSQNITQLPIFSWIKTTKKNRVTLPLHLIQNKTQGNFRDSDVSATEAVHTRLPTIQSETSRATPRMGVLTSPANRVQDARVSKTSETEIRPHLFTTTYPSSRSTENDRNQTLKAAESNNLNTRTPTSNANKIVDRFDSAILNQGMKTFTPINPALTTEALQTISSYIKKRLPTKATPINKTELQRNITIASPDTTDPNSSINYETATSQGKNSDTIHVMTTSLPGKTTAPMAVKADQDRVLITRTDTPKAADGTEGRPTGDHLRGLYLQSGKDLGMRRRFTATDEGEIKTSTSQAKTVNVEGETTTSISQDITGGLQEAETTEQPYATSSLQNDLNVTVAQKTFGNVKANTLGNVIQTIYNKPTGISYTAPFINPDDQLKDTRQPPKPTNHKTKEQEIKTPTNRVPNPLSSAGFSEYTTRESLSKERTTNMPYSTDTHNLIDQMNKMVTELLKTNKITKPNLPGSNGFEFKAANTTTRPYAQKENTTEVRLSQNTTFLPEKTFGIETERTSKLLTTNSPKETNTTTSEIATNTTQRMTNVSVPEDFNAEVNESKPKLNAAQGFTTSLYEMATSKNPPKENEATATLGTLSSSPITGDRIATETRESITYTETDEKEFGQTNTSSMQVNKFKTTASSDHVEKTFDIPMKTSTENSTDEMSNRSSTEMADTVNERTVGCGATNIYKSPKTKTNMPHLTTIRSPKMPVFDEPGKTSITPQSQSTSAAPQSTNSQTLEDQMSQKSRSPSTETPRDSIPTNTNDDNTTAASHLRNLNTTQSSSSIIPTLSDVDILVTSGETSAPAIHLQTLQVKHEAVSQPPTFIGFHQTSDIPKTETETLWRQEQSDKDSAYKTVSELFDSTMYQTTQATRTSNIKEHSTIYPSFANPHQAATPTRGHKQNYTTLEAALKELSHTLNTKVFEDATLKMSTQYRQEATSKETDTPIVSTAENQSTSASTKPSEVFLTTKIQVATFPYNSEPTRTSPAMSTKGVKEREHHQLAAELNKSTRHIFEGAQQPTVSTTNMPNRQTVSLAHETSTNKNQHLKKILPSNKDKDMGFKSTERTPKKTSQPTDISQDDVKRSPWVVERLFEPGIEKTTNTPVEREKNLPEPLPSQRSTDVVNPNQSVSKKVDVDRDIKEVSAKAQRTIDITGSSATNPTQENQPTLQQEEHPATGMIGSSTANPSPENQPTLQSHVQRTKDMTESSATNPTPENHPTLQPEGQRTKDMTESSATNPTPENQPTVQPDDSRKSTYSTARRPAHKRHDRIQCYQLDSRKSTYSTARRPAYKRHDRIQCYQPHTRKSTYSTARRPAYKRFDRIECYQTHTRKPTYITDGSTSYNRHDRIKGY</sequence>
<keyword evidence="4" id="KW-1185">Reference proteome</keyword>
<feature type="region of interest" description="Disordered" evidence="1">
    <location>
        <begin position="203"/>
        <end position="292"/>
    </location>
</feature>
<feature type="compositionally biased region" description="Basic and acidic residues" evidence="1">
    <location>
        <begin position="1754"/>
        <end position="1766"/>
    </location>
</feature>
<feature type="compositionally biased region" description="Polar residues" evidence="1">
    <location>
        <begin position="1361"/>
        <end position="1375"/>
    </location>
</feature>
<feature type="region of interest" description="Disordered" evidence="1">
    <location>
        <begin position="1308"/>
        <end position="1392"/>
    </location>
</feature>
<keyword evidence="2" id="KW-0732">Signal</keyword>
<feature type="compositionally biased region" description="Low complexity" evidence="1">
    <location>
        <begin position="485"/>
        <end position="494"/>
    </location>
</feature>
<feature type="compositionally biased region" description="Polar residues" evidence="1">
    <location>
        <begin position="1568"/>
        <end position="1584"/>
    </location>
</feature>
<feature type="compositionally biased region" description="Basic and acidic residues" evidence="1">
    <location>
        <begin position="273"/>
        <end position="292"/>
    </location>
</feature>
<feature type="compositionally biased region" description="Polar residues" evidence="1">
    <location>
        <begin position="495"/>
        <end position="513"/>
    </location>
</feature>
<feature type="signal peptide" evidence="2">
    <location>
        <begin position="1"/>
        <end position="30"/>
    </location>
</feature>
<feature type="compositionally biased region" description="Basic and acidic residues" evidence="1">
    <location>
        <begin position="466"/>
        <end position="475"/>
    </location>
</feature>
<feature type="compositionally biased region" description="Polar residues" evidence="1">
    <location>
        <begin position="334"/>
        <end position="390"/>
    </location>
</feature>
<feature type="compositionally biased region" description="Polar residues" evidence="1">
    <location>
        <begin position="1829"/>
        <end position="1847"/>
    </location>
</feature>
<feature type="region of interest" description="Disordered" evidence="1">
    <location>
        <begin position="440"/>
        <end position="565"/>
    </location>
</feature>
<feature type="compositionally biased region" description="Basic and acidic residues" evidence="1">
    <location>
        <begin position="1046"/>
        <end position="1056"/>
    </location>
</feature>
<accession>A0AAV4IC32</accession>
<dbReference type="Proteomes" id="UP000762676">
    <property type="component" value="Unassembled WGS sequence"/>
</dbReference>
<evidence type="ECO:0000313" key="3">
    <source>
        <dbReference type="EMBL" id="GFS07450.1"/>
    </source>
</evidence>
<feature type="region of interest" description="Disordered" evidence="1">
    <location>
        <begin position="1001"/>
        <end position="1065"/>
    </location>
</feature>
<feature type="compositionally biased region" description="Polar residues" evidence="1">
    <location>
        <begin position="1316"/>
        <end position="1327"/>
    </location>
</feature>
<evidence type="ECO:0000313" key="4">
    <source>
        <dbReference type="Proteomes" id="UP000762676"/>
    </source>
</evidence>
<feature type="region of interest" description="Disordered" evidence="1">
    <location>
        <begin position="1658"/>
        <end position="1895"/>
    </location>
</feature>
<evidence type="ECO:0000256" key="1">
    <source>
        <dbReference type="SAM" id="MobiDB-lite"/>
    </source>
</evidence>
<feature type="region of interest" description="Disordered" evidence="1">
    <location>
        <begin position="914"/>
        <end position="935"/>
    </location>
</feature>
<feature type="compositionally biased region" description="Polar residues" evidence="1">
    <location>
        <begin position="203"/>
        <end position="214"/>
    </location>
</feature>
<gene>
    <name evidence="3" type="ORF">ElyMa_006570000</name>
</gene>
<feature type="region of interest" description="Disordered" evidence="1">
    <location>
        <begin position="143"/>
        <end position="162"/>
    </location>
</feature>
<feature type="chain" id="PRO_5043898760" evidence="2">
    <location>
        <begin position="31"/>
        <end position="1974"/>
    </location>
</feature>
<feature type="compositionally biased region" description="Polar residues" evidence="1">
    <location>
        <begin position="1802"/>
        <end position="1821"/>
    </location>
</feature>
<feature type="compositionally biased region" description="Polar residues" evidence="1">
    <location>
        <begin position="1739"/>
        <end position="1753"/>
    </location>
</feature>
<name>A0AAV4IC32_9GAST</name>
<feature type="compositionally biased region" description="Polar residues" evidence="1">
    <location>
        <begin position="917"/>
        <end position="935"/>
    </location>
</feature>
<feature type="compositionally biased region" description="Low complexity" evidence="1">
    <location>
        <begin position="1343"/>
        <end position="1360"/>
    </location>
</feature>
<feature type="region of interest" description="Disordered" evidence="1">
    <location>
        <begin position="56"/>
        <end position="77"/>
    </location>
</feature>
<evidence type="ECO:0000256" key="2">
    <source>
        <dbReference type="SAM" id="SignalP"/>
    </source>
</evidence>
<feature type="compositionally biased region" description="Basic and acidic residues" evidence="1">
    <location>
        <begin position="1676"/>
        <end position="1690"/>
    </location>
</feature>
<feature type="compositionally biased region" description="Polar residues" evidence="1">
    <location>
        <begin position="1027"/>
        <end position="1045"/>
    </location>
</feature>
<feature type="compositionally biased region" description="Polar residues" evidence="1">
    <location>
        <begin position="1855"/>
        <end position="1881"/>
    </location>
</feature>
<protein>
    <submittedName>
        <fullName evidence="3">Uncharacterized protein</fullName>
    </submittedName>
</protein>
<reference evidence="3 4" key="1">
    <citation type="journal article" date="2021" name="Elife">
        <title>Chloroplast acquisition without the gene transfer in kleptoplastic sea slugs, Plakobranchus ocellatus.</title>
        <authorList>
            <person name="Maeda T."/>
            <person name="Takahashi S."/>
            <person name="Yoshida T."/>
            <person name="Shimamura S."/>
            <person name="Takaki Y."/>
            <person name="Nagai Y."/>
            <person name="Toyoda A."/>
            <person name="Suzuki Y."/>
            <person name="Arimoto A."/>
            <person name="Ishii H."/>
            <person name="Satoh N."/>
            <person name="Nishiyama T."/>
            <person name="Hasebe M."/>
            <person name="Maruyama T."/>
            <person name="Minagawa J."/>
            <person name="Obokata J."/>
            <person name="Shigenobu S."/>
        </authorList>
    </citation>
    <scope>NUCLEOTIDE SEQUENCE [LARGE SCALE GENOMIC DNA]</scope>
</reference>
<dbReference type="EMBL" id="BMAT01013199">
    <property type="protein sequence ID" value="GFS07450.1"/>
    <property type="molecule type" value="Genomic_DNA"/>
</dbReference>
<feature type="compositionally biased region" description="Polar residues" evidence="1">
    <location>
        <begin position="1773"/>
        <end position="1792"/>
    </location>
</feature>
<feature type="region of interest" description="Disordered" evidence="1">
    <location>
        <begin position="1556"/>
        <end position="1585"/>
    </location>
</feature>
<feature type="compositionally biased region" description="Polar residues" evidence="1">
    <location>
        <begin position="448"/>
        <end position="465"/>
    </location>
</feature>
<comment type="caution">
    <text evidence="3">The sequence shown here is derived from an EMBL/GenBank/DDBJ whole genome shotgun (WGS) entry which is preliminary data.</text>
</comment>
<organism evidence="3 4">
    <name type="scientific">Elysia marginata</name>
    <dbReference type="NCBI Taxonomy" id="1093978"/>
    <lineage>
        <taxon>Eukaryota</taxon>
        <taxon>Metazoa</taxon>
        <taxon>Spiralia</taxon>
        <taxon>Lophotrochozoa</taxon>
        <taxon>Mollusca</taxon>
        <taxon>Gastropoda</taxon>
        <taxon>Heterobranchia</taxon>
        <taxon>Euthyneura</taxon>
        <taxon>Panpulmonata</taxon>
        <taxon>Sacoglossa</taxon>
        <taxon>Placobranchoidea</taxon>
        <taxon>Plakobranchidae</taxon>
        <taxon>Elysia</taxon>
    </lineage>
</organism>
<feature type="compositionally biased region" description="Polar residues" evidence="1">
    <location>
        <begin position="251"/>
        <end position="271"/>
    </location>
</feature>
<feature type="region of interest" description="Disordered" evidence="1">
    <location>
        <begin position="324"/>
        <end position="392"/>
    </location>
</feature>